<dbReference type="InterPro" id="IPR001173">
    <property type="entry name" value="Glyco_trans_2-like"/>
</dbReference>
<name>A0A7W9BA37_9SPHN</name>
<organism evidence="2 3">
    <name type="scientific">Sphingomonas aerophila</name>
    <dbReference type="NCBI Taxonomy" id="1344948"/>
    <lineage>
        <taxon>Bacteria</taxon>
        <taxon>Pseudomonadati</taxon>
        <taxon>Pseudomonadota</taxon>
        <taxon>Alphaproteobacteria</taxon>
        <taxon>Sphingomonadales</taxon>
        <taxon>Sphingomonadaceae</taxon>
        <taxon>Sphingomonas</taxon>
    </lineage>
</organism>
<dbReference type="GO" id="GO:0016740">
    <property type="term" value="F:transferase activity"/>
    <property type="evidence" value="ECO:0007669"/>
    <property type="project" value="UniProtKB-KW"/>
</dbReference>
<protein>
    <submittedName>
        <fullName evidence="2">Glycosyltransferase involved in cell wall biosynthesis</fullName>
    </submittedName>
</protein>
<dbReference type="PANTHER" id="PTHR43685:SF2">
    <property type="entry name" value="GLYCOSYLTRANSFERASE 2-LIKE DOMAIN-CONTAINING PROTEIN"/>
    <property type="match status" value="1"/>
</dbReference>
<dbReference type="Gene3D" id="3.90.550.10">
    <property type="entry name" value="Spore Coat Polysaccharide Biosynthesis Protein SpsA, Chain A"/>
    <property type="match status" value="1"/>
</dbReference>
<evidence type="ECO:0000313" key="3">
    <source>
        <dbReference type="Proteomes" id="UP000546200"/>
    </source>
</evidence>
<proteinExistence type="predicted"/>
<reference evidence="2 3" key="1">
    <citation type="submission" date="2020-08" db="EMBL/GenBank/DDBJ databases">
        <title>Genomic Encyclopedia of Type Strains, Phase IV (KMG-IV): sequencing the most valuable type-strain genomes for metagenomic binning, comparative biology and taxonomic classification.</title>
        <authorList>
            <person name="Goeker M."/>
        </authorList>
    </citation>
    <scope>NUCLEOTIDE SEQUENCE [LARGE SCALE GENOMIC DNA]</scope>
    <source>
        <strain evidence="2 3">DSM 100044</strain>
    </source>
</reference>
<keyword evidence="2" id="KW-0808">Transferase</keyword>
<dbReference type="EMBL" id="JACIJK010000001">
    <property type="protein sequence ID" value="MBB5713424.1"/>
    <property type="molecule type" value="Genomic_DNA"/>
</dbReference>
<dbReference type="CDD" id="cd00761">
    <property type="entry name" value="Glyco_tranf_GTA_type"/>
    <property type="match status" value="1"/>
</dbReference>
<dbReference type="SUPFAM" id="SSF53448">
    <property type="entry name" value="Nucleotide-diphospho-sugar transferases"/>
    <property type="match status" value="1"/>
</dbReference>
<keyword evidence="3" id="KW-1185">Reference proteome</keyword>
<dbReference type="InterPro" id="IPR050834">
    <property type="entry name" value="Glycosyltransf_2"/>
</dbReference>
<gene>
    <name evidence="2" type="ORF">FHS94_000243</name>
</gene>
<dbReference type="InterPro" id="IPR029044">
    <property type="entry name" value="Nucleotide-diphossugar_trans"/>
</dbReference>
<feature type="domain" description="Glycosyltransferase 2-like" evidence="1">
    <location>
        <begin position="19"/>
        <end position="143"/>
    </location>
</feature>
<dbReference type="Pfam" id="PF00535">
    <property type="entry name" value="Glycos_transf_2"/>
    <property type="match status" value="1"/>
</dbReference>
<comment type="caution">
    <text evidence="2">The sequence shown here is derived from an EMBL/GenBank/DDBJ whole genome shotgun (WGS) entry which is preliminary data.</text>
</comment>
<dbReference type="PANTHER" id="PTHR43685">
    <property type="entry name" value="GLYCOSYLTRANSFERASE"/>
    <property type="match status" value="1"/>
</dbReference>
<sequence length="249" mass="25905">MCLGSEPIVFSTALPAYDVVIPCFNRDHVVADAVESVLAQGHPPTRVIVVDDGSSDASAATVLALAAADPRVSAVLLPRNVGASAARNAGVAIAQAPWIAFLDSDDVWLPGAAHAMLGSPALAALDVVVGQFSRVEQGGEPQAPECGWDGNCIRRGLASGGVVGPSWSVIRRDVVIAVNGFDPSFHNCNDWDFYTRAAAAGARFGRVDATVALYRTAAGGRLTHDDAVGAANARRVLSHPWLREFADVA</sequence>
<accession>A0A7W9BA37</accession>
<dbReference type="Proteomes" id="UP000546200">
    <property type="component" value="Unassembled WGS sequence"/>
</dbReference>
<dbReference type="AlphaFoldDB" id="A0A7W9BA37"/>
<evidence type="ECO:0000313" key="2">
    <source>
        <dbReference type="EMBL" id="MBB5713424.1"/>
    </source>
</evidence>
<dbReference type="RefSeq" id="WP_184053639.1">
    <property type="nucleotide sequence ID" value="NZ_JACIJK010000001.1"/>
</dbReference>
<evidence type="ECO:0000259" key="1">
    <source>
        <dbReference type="Pfam" id="PF00535"/>
    </source>
</evidence>